<sequence>MEGLNLSAHSVVAPEGSTNQATDVSRSLPPETWGLTRAEGGLCLEGKPLAGLTERWGSPLFVVHAARLAENVRRFQQVPRGQSRGVEVYYSYKTNPIPAVLQKLSRLGVGAEVVSPYELWLAMRLGVAPGNIIYNGPGKTPDFARKLVQSELLLTHLNHREEIALLAQAATELGKRPNVGIRLATSDSWSGKFGVPIAGGQALAAYEEALSHPSLRVVGLHAHRGVAIQDADTLERFLREVLEFCDTLHARLGLDLEFLDLGGSLAVPTVLPLDDSPLPLAERVRRRLSIERYLELLVESVEDHFRRAGRPTPRILLEPGRALTGNTQMLLCRVNSLNAAGKGPAHAILDAGENIAHILHREYHEIFHAERWGESPSEPYTLDGPTCSPMDSLRASIELPRLRLGDTLAIMDAGAYLVSFSNSFCFPQPGIVVLEQGRETLVRRAETYEDMVDRDLYANEVSR</sequence>
<dbReference type="PANTHER" id="PTHR43727:SF2">
    <property type="entry name" value="GROUP IV DECARBOXYLASE"/>
    <property type="match status" value="1"/>
</dbReference>
<feature type="compositionally biased region" description="Polar residues" evidence="4">
    <location>
        <begin position="16"/>
        <end position="25"/>
    </location>
</feature>
<evidence type="ECO:0000256" key="2">
    <source>
        <dbReference type="ARBA" id="ARBA00022898"/>
    </source>
</evidence>
<feature type="region of interest" description="Disordered" evidence="4">
    <location>
        <begin position="1"/>
        <end position="29"/>
    </location>
</feature>
<keyword evidence="2 3" id="KW-0663">Pyridoxal phosphate</keyword>
<dbReference type="PRINTS" id="PR01182">
    <property type="entry name" value="ORNDCRBXLASE"/>
</dbReference>
<keyword evidence="7" id="KW-1185">Reference proteome</keyword>
<accession>A0A848LA03</accession>
<reference evidence="6 7" key="1">
    <citation type="submission" date="2020-04" db="EMBL/GenBank/DDBJ databases">
        <title>Draft genome of Pyxidicoccus fallax type strain.</title>
        <authorList>
            <person name="Whitworth D.E."/>
        </authorList>
    </citation>
    <scope>NUCLEOTIDE SEQUENCE [LARGE SCALE GENOMIC DNA]</scope>
    <source>
        <strain evidence="6 7">DSM 14698</strain>
    </source>
</reference>
<dbReference type="InterPro" id="IPR000183">
    <property type="entry name" value="Orn/DAP/Arg_de-COase"/>
</dbReference>
<dbReference type="GO" id="GO:0009089">
    <property type="term" value="P:lysine biosynthetic process via diaminopimelate"/>
    <property type="evidence" value="ECO:0007669"/>
    <property type="project" value="TreeGrafter"/>
</dbReference>
<name>A0A848LA03_9BACT</name>
<feature type="modified residue" description="N6-(pyridoxal phosphate)lysine" evidence="3">
    <location>
        <position position="93"/>
    </location>
</feature>
<dbReference type="InterPro" id="IPR022644">
    <property type="entry name" value="De-COase2_N"/>
</dbReference>
<dbReference type="SUPFAM" id="SSF51419">
    <property type="entry name" value="PLP-binding barrel"/>
    <property type="match status" value="1"/>
</dbReference>
<protein>
    <submittedName>
        <fullName evidence="6">Pyridoxal-dependent decarboxylase</fullName>
    </submittedName>
</protein>
<evidence type="ECO:0000256" key="4">
    <source>
        <dbReference type="SAM" id="MobiDB-lite"/>
    </source>
</evidence>
<evidence type="ECO:0000259" key="5">
    <source>
        <dbReference type="Pfam" id="PF02784"/>
    </source>
</evidence>
<proteinExistence type="predicted"/>
<feature type="domain" description="Orn/DAP/Arg decarboxylase 2 N-terminal" evidence="5">
    <location>
        <begin position="83"/>
        <end position="324"/>
    </location>
</feature>
<dbReference type="EMBL" id="JABBJJ010000045">
    <property type="protein sequence ID" value="NMO15699.1"/>
    <property type="molecule type" value="Genomic_DNA"/>
</dbReference>
<dbReference type="InterPro" id="IPR029066">
    <property type="entry name" value="PLP-binding_barrel"/>
</dbReference>
<dbReference type="Proteomes" id="UP000518300">
    <property type="component" value="Unassembled WGS sequence"/>
</dbReference>
<evidence type="ECO:0000313" key="7">
    <source>
        <dbReference type="Proteomes" id="UP000518300"/>
    </source>
</evidence>
<evidence type="ECO:0000256" key="1">
    <source>
        <dbReference type="ARBA" id="ARBA00001933"/>
    </source>
</evidence>
<evidence type="ECO:0000256" key="3">
    <source>
        <dbReference type="PIRSR" id="PIRSR600183-50"/>
    </source>
</evidence>
<dbReference type="AlphaFoldDB" id="A0A848LA03"/>
<dbReference type="Gene3D" id="3.20.20.10">
    <property type="entry name" value="Alanine racemase"/>
    <property type="match status" value="1"/>
</dbReference>
<dbReference type="Pfam" id="PF02784">
    <property type="entry name" value="Orn_Arg_deC_N"/>
    <property type="match status" value="1"/>
</dbReference>
<dbReference type="GO" id="GO:0006596">
    <property type="term" value="P:polyamine biosynthetic process"/>
    <property type="evidence" value="ECO:0007669"/>
    <property type="project" value="InterPro"/>
</dbReference>
<feature type="active site" description="Proton donor" evidence="3">
    <location>
        <position position="387"/>
    </location>
</feature>
<dbReference type="Gene3D" id="2.40.37.10">
    <property type="entry name" value="Lyase, Ornithine Decarboxylase, Chain A, domain 1"/>
    <property type="match status" value="1"/>
</dbReference>
<gene>
    <name evidence="6" type="ORF">HG543_12670</name>
</gene>
<dbReference type="PANTHER" id="PTHR43727">
    <property type="entry name" value="DIAMINOPIMELATE DECARBOXYLASE"/>
    <property type="match status" value="1"/>
</dbReference>
<organism evidence="6 7">
    <name type="scientific">Pyxidicoccus fallax</name>
    <dbReference type="NCBI Taxonomy" id="394095"/>
    <lineage>
        <taxon>Bacteria</taxon>
        <taxon>Pseudomonadati</taxon>
        <taxon>Myxococcota</taxon>
        <taxon>Myxococcia</taxon>
        <taxon>Myxococcales</taxon>
        <taxon>Cystobacterineae</taxon>
        <taxon>Myxococcaceae</taxon>
        <taxon>Pyxidicoccus</taxon>
    </lineage>
</organism>
<dbReference type="SUPFAM" id="SSF50621">
    <property type="entry name" value="Alanine racemase C-terminal domain-like"/>
    <property type="match status" value="1"/>
</dbReference>
<dbReference type="PRINTS" id="PR01179">
    <property type="entry name" value="ODADCRBXLASE"/>
</dbReference>
<evidence type="ECO:0000313" key="6">
    <source>
        <dbReference type="EMBL" id="NMO15699.1"/>
    </source>
</evidence>
<dbReference type="InterPro" id="IPR009006">
    <property type="entry name" value="Ala_racemase/Decarboxylase_C"/>
</dbReference>
<comment type="cofactor">
    <cofactor evidence="1 3">
        <name>pyridoxal 5'-phosphate</name>
        <dbReference type="ChEBI" id="CHEBI:597326"/>
    </cofactor>
</comment>
<dbReference type="GO" id="GO:0008836">
    <property type="term" value="F:diaminopimelate decarboxylase activity"/>
    <property type="evidence" value="ECO:0007669"/>
    <property type="project" value="TreeGrafter"/>
</dbReference>
<dbReference type="InterPro" id="IPR002433">
    <property type="entry name" value="Orn_de-COase"/>
</dbReference>
<comment type="caution">
    <text evidence="6">The sequence shown here is derived from an EMBL/GenBank/DDBJ whole genome shotgun (WGS) entry which is preliminary data.</text>
</comment>